<dbReference type="EMBL" id="GL439444">
    <property type="protein sequence ID" value="EFN67279.1"/>
    <property type="molecule type" value="Genomic_DNA"/>
</dbReference>
<keyword evidence="1" id="KW-0732">Signal</keyword>
<evidence type="ECO:0000313" key="2">
    <source>
        <dbReference type="EMBL" id="EFN67279.1"/>
    </source>
</evidence>
<feature type="chain" id="PRO_5003157184" evidence="1">
    <location>
        <begin position="20"/>
        <end position="65"/>
    </location>
</feature>
<dbReference type="AlphaFoldDB" id="E2AH07"/>
<protein>
    <submittedName>
        <fullName evidence="2">Semaphorin-1A</fullName>
    </submittedName>
</protein>
<sequence length="65" mass="7326">MDASLQILTLISLAAQNVAWPQDPIPRLHIKHREVMGQRFLGNESHVEHFKLLDRAATSILIGAR</sequence>
<proteinExistence type="predicted"/>
<name>E2AH07_CAMFO</name>
<accession>E2AH07</accession>
<dbReference type="InParanoid" id="E2AH07"/>
<dbReference type="Proteomes" id="UP000000311">
    <property type="component" value="Unassembled WGS sequence"/>
</dbReference>
<evidence type="ECO:0000313" key="3">
    <source>
        <dbReference type="Proteomes" id="UP000000311"/>
    </source>
</evidence>
<gene>
    <name evidence="2" type="ORF">EAG_06216</name>
</gene>
<evidence type="ECO:0000256" key="1">
    <source>
        <dbReference type="SAM" id="SignalP"/>
    </source>
</evidence>
<feature type="signal peptide" evidence="1">
    <location>
        <begin position="1"/>
        <end position="19"/>
    </location>
</feature>
<keyword evidence="3" id="KW-1185">Reference proteome</keyword>
<organism evidence="3">
    <name type="scientific">Camponotus floridanus</name>
    <name type="common">Florida carpenter ant</name>
    <dbReference type="NCBI Taxonomy" id="104421"/>
    <lineage>
        <taxon>Eukaryota</taxon>
        <taxon>Metazoa</taxon>
        <taxon>Ecdysozoa</taxon>
        <taxon>Arthropoda</taxon>
        <taxon>Hexapoda</taxon>
        <taxon>Insecta</taxon>
        <taxon>Pterygota</taxon>
        <taxon>Neoptera</taxon>
        <taxon>Endopterygota</taxon>
        <taxon>Hymenoptera</taxon>
        <taxon>Apocrita</taxon>
        <taxon>Aculeata</taxon>
        <taxon>Formicoidea</taxon>
        <taxon>Formicidae</taxon>
        <taxon>Formicinae</taxon>
        <taxon>Camponotus</taxon>
    </lineage>
</organism>
<dbReference type="OrthoDB" id="9988752at2759"/>
<feature type="non-terminal residue" evidence="2">
    <location>
        <position position="65"/>
    </location>
</feature>
<reference evidence="2 3" key="1">
    <citation type="journal article" date="2010" name="Science">
        <title>Genomic comparison of the ants Camponotus floridanus and Harpegnathos saltator.</title>
        <authorList>
            <person name="Bonasio R."/>
            <person name="Zhang G."/>
            <person name="Ye C."/>
            <person name="Mutti N.S."/>
            <person name="Fang X."/>
            <person name="Qin N."/>
            <person name="Donahue G."/>
            <person name="Yang P."/>
            <person name="Li Q."/>
            <person name="Li C."/>
            <person name="Zhang P."/>
            <person name="Huang Z."/>
            <person name="Berger S.L."/>
            <person name="Reinberg D."/>
            <person name="Wang J."/>
            <person name="Liebig J."/>
        </authorList>
    </citation>
    <scope>NUCLEOTIDE SEQUENCE [LARGE SCALE GENOMIC DNA]</scope>
    <source>
        <strain evidence="3">C129</strain>
    </source>
</reference>